<keyword evidence="3" id="KW-1185">Reference proteome</keyword>
<dbReference type="EMBL" id="AQFT01000032">
    <property type="protein sequence ID" value="EMZ35155.1"/>
    <property type="molecule type" value="Genomic_DNA"/>
</dbReference>
<evidence type="ECO:0000313" key="2">
    <source>
        <dbReference type="EMBL" id="EMZ35155.1"/>
    </source>
</evidence>
<feature type="region of interest" description="Disordered" evidence="1">
    <location>
        <begin position="74"/>
        <end position="115"/>
    </location>
</feature>
<name>N2B9T8_9FIRM</name>
<organism evidence="2 3">
    <name type="scientific">Eubacterium plexicaudatum ASF492</name>
    <dbReference type="NCBI Taxonomy" id="1235802"/>
    <lineage>
        <taxon>Bacteria</taxon>
        <taxon>Bacillati</taxon>
        <taxon>Bacillota</taxon>
        <taxon>Clostridia</taxon>
        <taxon>Eubacteriales</taxon>
        <taxon>Eubacteriaceae</taxon>
        <taxon>Eubacterium</taxon>
    </lineage>
</organism>
<sequence>MGYKDMRTDSGRKKTDTRLYSIWENMKARCYNKNKPKYKTYGAKGIRVCREWKESFDSFHDWAVSHGYRDSLTLDRKDPKGNYEPSNCRWASNKVQANNKRNSRNRDGKAGADSMEGLDLSAADQKIRDRLDVCRMADRLGLDSIDGLSINEGRKRIIKVISPGMNLDGKDREYIEAAYAAAKDMYTSCLAAGSSRYNPGRQGRPDVSGECGSDIARKDMICRLIGK</sequence>
<dbReference type="PATRIC" id="fig|1235802.3.peg.1133"/>
<dbReference type="AlphaFoldDB" id="N2B9T8"/>
<evidence type="ECO:0000256" key="1">
    <source>
        <dbReference type="SAM" id="MobiDB-lite"/>
    </source>
</evidence>
<protein>
    <submittedName>
        <fullName evidence="2">Uncharacterized protein</fullName>
    </submittedName>
</protein>
<gene>
    <name evidence="2" type="ORF">C823_01053</name>
</gene>
<dbReference type="HOGENOM" id="CLU_1218290_0_0_9"/>
<dbReference type="STRING" id="1235802.C823_01053"/>
<dbReference type="eggNOG" id="ENOG5032T0J">
    <property type="taxonomic scope" value="Bacteria"/>
</dbReference>
<accession>N2B9T8</accession>
<proteinExistence type="predicted"/>
<dbReference type="OrthoDB" id="552713at2"/>
<evidence type="ECO:0000313" key="3">
    <source>
        <dbReference type="Proteomes" id="UP000012589"/>
    </source>
</evidence>
<comment type="caution">
    <text evidence="2">The sequence shown here is derived from an EMBL/GenBank/DDBJ whole genome shotgun (WGS) entry which is preliminary data.</text>
</comment>
<reference evidence="2 3" key="1">
    <citation type="journal article" date="2014" name="Genome Announc.">
        <title>Draft genome sequences of the altered schaedler flora, a defined bacterial community from gnotobiotic mice.</title>
        <authorList>
            <person name="Wannemuehler M.J."/>
            <person name="Overstreet A.M."/>
            <person name="Ward D.V."/>
            <person name="Phillips G.J."/>
        </authorList>
    </citation>
    <scope>NUCLEOTIDE SEQUENCE [LARGE SCALE GENOMIC DNA]</scope>
    <source>
        <strain evidence="2 3">ASF492</strain>
    </source>
</reference>
<feature type="compositionally biased region" description="Polar residues" evidence="1">
    <location>
        <begin position="89"/>
        <end position="100"/>
    </location>
</feature>
<dbReference type="Proteomes" id="UP000012589">
    <property type="component" value="Unassembled WGS sequence"/>
</dbReference>